<evidence type="ECO:0000259" key="2">
    <source>
        <dbReference type="PROSITE" id="PS51253"/>
    </source>
</evidence>
<accession>A0A1J4J637</accession>
<comment type="caution">
    <text evidence="3">The sequence shown here is derived from an EMBL/GenBank/DDBJ whole genome shotgun (WGS) entry which is preliminary data.</text>
</comment>
<evidence type="ECO:0000313" key="3">
    <source>
        <dbReference type="EMBL" id="OHS93123.1"/>
    </source>
</evidence>
<dbReference type="VEuPathDB" id="TrichDB:TRFO_21823"/>
<feature type="domain" description="HTH CENPB-type" evidence="2">
    <location>
        <begin position="84"/>
        <end position="155"/>
    </location>
</feature>
<dbReference type="InterPro" id="IPR036397">
    <property type="entry name" value="RNaseH_sf"/>
</dbReference>
<evidence type="ECO:0000313" key="4">
    <source>
        <dbReference type="EMBL" id="OHS98809.1"/>
    </source>
</evidence>
<dbReference type="PROSITE" id="PS51253">
    <property type="entry name" value="HTH_CENPB"/>
    <property type="match status" value="1"/>
</dbReference>
<dbReference type="VEuPathDB" id="TrichDB:TRFO_08583"/>
<dbReference type="EMBL" id="MLAK01001430">
    <property type="protein sequence ID" value="OHS93123.1"/>
    <property type="molecule type" value="Genomic_DNA"/>
</dbReference>
<dbReference type="VEuPathDB" id="TrichDB:TRFO_40549"/>
<proteinExistence type="predicted"/>
<dbReference type="VEuPathDB" id="TrichDB:TRFO_33916"/>
<dbReference type="InterPro" id="IPR009057">
    <property type="entry name" value="Homeodomain-like_sf"/>
</dbReference>
<dbReference type="EMBL" id="MLAK01001037">
    <property type="protein sequence ID" value="OHS98809.1"/>
    <property type="molecule type" value="Genomic_DNA"/>
</dbReference>
<evidence type="ECO:0000313" key="7">
    <source>
        <dbReference type="EMBL" id="OHT09088.1"/>
    </source>
</evidence>
<evidence type="ECO:0000313" key="10">
    <source>
        <dbReference type="EMBL" id="OHT15323.1"/>
    </source>
</evidence>
<dbReference type="EMBL" id="MLAK01000649">
    <property type="protein sequence ID" value="OHT09089.1"/>
    <property type="molecule type" value="Genomic_DNA"/>
</dbReference>
<evidence type="ECO:0000313" key="8">
    <source>
        <dbReference type="EMBL" id="OHT09089.1"/>
    </source>
</evidence>
<evidence type="ECO:0000313" key="5">
    <source>
        <dbReference type="EMBL" id="OHS99031.1"/>
    </source>
</evidence>
<evidence type="ECO:0000313" key="12">
    <source>
        <dbReference type="Proteomes" id="UP000179807"/>
    </source>
</evidence>
<dbReference type="Pfam" id="PF03184">
    <property type="entry name" value="DDE_1"/>
    <property type="match status" value="1"/>
</dbReference>
<evidence type="ECO:0000313" key="11">
    <source>
        <dbReference type="EMBL" id="OHT17124.1"/>
    </source>
</evidence>
<dbReference type="Gene3D" id="3.30.420.10">
    <property type="entry name" value="Ribonuclease H-like superfamily/Ribonuclease H"/>
    <property type="match status" value="1"/>
</dbReference>
<dbReference type="EMBL" id="MLAK01000035">
    <property type="protein sequence ID" value="OHT17124.1"/>
    <property type="molecule type" value="Genomic_DNA"/>
</dbReference>
<dbReference type="VEuPathDB" id="TrichDB:TRFO_04675"/>
<organism evidence="3 12">
    <name type="scientific">Tritrichomonas foetus</name>
    <dbReference type="NCBI Taxonomy" id="1144522"/>
    <lineage>
        <taxon>Eukaryota</taxon>
        <taxon>Metamonada</taxon>
        <taxon>Parabasalia</taxon>
        <taxon>Tritrichomonadida</taxon>
        <taxon>Tritrichomonadidae</taxon>
        <taxon>Tritrichomonas</taxon>
    </lineage>
</organism>
<dbReference type="EMBL" id="MLAK01000642">
    <property type="protein sequence ID" value="OHT09328.1"/>
    <property type="molecule type" value="Genomic_DNA"/>
</dbReference>
<dbReference type="SUPFAM" id="SSF46689">
    <property type="entry name" value="Homeodomain-like"/>
    <property type="match status" value="1"/>
</dbReference>
<dbReference type="EMBL" id="MLAK01000239">
    <property type="protein sequence ID" value="OHT15323.1"/>
    <property type="molecule type" value="Genomic_DNA"/>
</dbReference>
<reference evidence="3" key="1">
    <citation type="submission" date="2016-10" db="EMBL/GenBank/DDBJ databases">
        <authorList>
            <person name="de Groot N.N."/>
        </authorList>
    </citation>
    <scope>NUCLEOTIDE SEQUENCE [LARGE SCALE GENOMIC DNA]</scope>
    <source>
        <strain evidence="3">K</strain>
    </source>
</reference>
<dbReference type="Proteomes" id="UP000179807">
    <property type="component" value="Unassembled WGS sequence"/>
</dbReference>
<evidence type="ECO:0000313" key="6">
    <source>
        <dbReference type="EMBL" id="OHS99590.1"/>
    </source>
</evidence>
<sequence>MNPVPVPSIIKCVEAYGVLDGEKLHKMLISSDFRSAPSLHAQILFLKNVIPEIPVRTIMFLLGLSTRAYYKALKSDTFLETTVVVLPKRKLLSEDEEIQICTLIREQQCLNDCFSGKDIRDIASELYKKRTGIDKSFSRDWLCDFRKRHEELIVRVKADSIDDSRSNISLDEVETYLTMINEMMKNPPDPLLLINFDETGFGRRPEKGKRKYVYIHKNCNIKAFWREKTDQHHISVVSCITAACTCLKPLCLSTRKTMDEDINDTFFFRWGSYYSTPKGYMNIESMLYWVNTILKPYIASVRTVIGQEKPCYIIADGFKSHFHSNVIQALNEIGYIHLIPLPAHSSHITQMLDVSYFGAVKKKYSVTPGNNEIESKFTRKLLRIKKSFETVTTSELIRTSWEASGFPIHVSNGQVIGFSFSESFKNILIAKTSHHEVE</sequence>
<keyword evidence="1" id="KW-0238">DNA-binding</keyword>
<name>A0A1J4J637_9EUKA</name>
<dbReference type="EMBL" id="MLAK01000997">
    <property type="protein sequence ID" value="OHS99590.1"/>
    <property type="molecule type" value="Genomic_DNA"/>
</dbReference>
<dbReference type="Pfam" id="PF03221">
    <property type="entry name" value="HTH_Tnp_Tc5"/>
    <property type="match status" value="1"/>
</dbReference>
<dbReference type="InterPro" id="IPR004875">
    <property type="entry name" value="DDE_SF_endonuclease_dom"/>
</dbReference>
<dbReference type="GO" id="GO:0003677">
    <property type="term" value="F:DNA binding"/>
    <property type="evidence" value="ECO:0007669"/>
    <property type="project" value="UniProtKB-KW"/>
</dbReference>
<dbReference type="SMART" id="SM00674">
    <property type="entry name" value="CENPB"/>
    <property type="match status" value="1"/>
</dbReference>
<dbReference type="GeneID" id="94825063"/>
<dbReference type="InterPro" id="IPR006600">
    <property type="entry name" value="HTH_CenpB_DNA-bd_dom"/>
</dbReference>
<gene>
    <name evidence="4" type="ORF">TRFO_01867</name>
    <name evidence="7" type="ORF">TRFO_04673</name>
    <name evidence="8" type="ORF">TRFO_04675</name>
    <name evidence="5" type="ORF">TRFO_08583</name>
    <name evidence="11" type="ORF">TRFO_12650</name>
    <name evidence="10" type="ORF">TRFO_14234</name>
    <name evidence="9" type="ORF">TRFO_21823</name>
    <name evidence="6" type="ORF">TRFO_33916</name>
    <name evidence="3" type="ORF">TRFO_40549</name>
</gene>
<evidence type="ECO:0000313" key="9">
    <source>
        <dbReference type="EMBL" id="OHT09328.1"/>
    </source>
</evidence>
<evidence type="ECO:0000256" key="1">
    <source>
        <dbReference type="ARBA" id="ARBA00023125"/>
    </source>
</evidence>
<dbReference type="VEuPathDB" id="TrichDB:TRFO_12650"/>
<dbReference type="EMBL" id="MLAK01000649">
    <property type="protein sequence ID" value="OHT09088.1"/>
    <property type="molecule type" value="Genomic_DNA"/>
</dbReference>
<protein>
    <recommendedName>
        <fullName evidence="2">HTH CENPB-type domain-containing protein</fullName>
    </recommendedName>
</protein>
<dbReference type="VEuPathDB" id="TrichDB:TRFO_01867"/>
<dbReference type="EMBL" id="MLAK01001026">
    <property type="protein sequence ID" value="OHS99031.1"/>
    <property type="molecule type" value="Genomic_DNA"/>
</dbReference>
<dbReference type="AlphaFoldDB" id="A0A1J4J637"/>
<keyword evidence="12" id="KW-1185">Reference proteome</keyword>
<reference evidence="12" key="2">
    <citation type="submission" date="2016-10" db="EMBL/GenBank/DDBJ databases">
        <authorList>
            <person name="Benchimol M."/>
            <person name="Almeida L.G."/>
            <person name="Vasconcelos A.T."/>
            <person name="Perreira-Neves A."/>
            <person name="Rosa I.A."/>
            <person name="Tasca T."/>
            <person name="Bogo M.R."/>
            <person name="de Souza W."/>
        </authorList>
    </citation>
    <scope>NUCLEOTIDE SEQUENCE [LARGE SCALE GENOMIC DNA]</scope>
    <source>
        <strain evidence="12">K</strain>
    </source>
</reference>
<dbReference type="VEuPathDB" id="TrichDB:TRFO_14234"/>
<dbReference type="VEuPathDB" id="TrichDB:TRFO_04673"/>
<dbReference type="RefSeq" id="XP_068351946.1">
    <property type="nucleotide sequence ID" value="XM_068490359.1"/>
</dbReference>
<dbReference type="OrthoDB" id="10072016at2759"/>